<dbReference type="EMBL" id="SIDB01000001">
    <property type="protein sequence ID" value="KAI3437751.1"/>
    <property type="molecule type" value="Genomic_DNA"/>
</dbReference>
<protein>
    <recommendedName>
        <fullName evidence="10">Transmembrane protein 53</fullName>
    </recommendedName>
</protein>
<keyword evidence="3 7" id="KW-1133">Transmembrane helix</keyword>
<evidence type="ECO:0000256" key="1">
    <source>
        <dbReference type="ARBA" id="ARBA00007387"/>
    </source>
</evidence>
<sequence>MSSDESVPIMARFENSGFRFSLPVAGKEQPNAEAPLVVVLGWYGAQDKHVAKYSALLNKRGYPTVRAIMPRTAVFSPFLGPRRRFAAQLLDFLDSLGTDMGQRRLCFYTFSNGGGFALEQVDWLVHNSKQYQHLASRVAGTAFDSAPCYMHPLSGASAIGHGLSLPLRVFAVALFWLGIAVMLVVAPTRPWAYWRSMQNLRLGSKSLYLYSVDDPLCDHAKLDELVAARRRQLGASEVAAVKWERSQHVAHLRCHMREYTEALFGFLRSITPA</sequence>
<keyword evidence="9" id="KW-1185">Reference proteome</keyword>
<name>A0A9D4TXS9_CHLVU</name>
<dbReference type="SUPFAM" id="SSF53474">
    <property type="entry name" value="alpha/beta-Hydrolases"/>
    <property type="match status" value="1"/>
</dbReference>
<comment type="subcellular location">
    <subcellularLocation>
        <location evidence="6">Nucleus outer membrane</location>
        <topology evidence="6">Single-pass membrane protein</topology>
    </subcellularLocation>
</comment>
<accession>A0A9D4TXS9</accession>
<dbReference type="Proteomes" id="UP001055712">
    <property type="component" value="Unassembled WGS sequence"/>
</dbReference>
<comment type="caution">
    <text evidence="8">The sequence shown here is derived from an EMBL/GenBank/DDBJ whole genome shotgun (WGS) entry which is preliminary data.</text>
</comment>
<organism evidence="8 9">
    <name type="scientific">Chlorella vulgaris</name>
    <name type="common">Green alga</name>
    <dbReference type="NCBI Taxonomy" id="3077"/>
    <lineage>
        <taxon>Eukaryota</taxon>
        <taxon>Viridiplantae</taxon>
        <taxon>Chlorophyta</taxon>
        <taxon>core chlorophytes</taxon>
        <taxon>Trebouxiophyceae</taxon>
        <taxon>Chlorellales</taxon>
        <taxon>Chlorellaceae</taxon>
        <taxon>Chlorella clade</taxon>
        <taxon>Chlorella</taxon>
    </lineage>
</organism>
<keyword evidence="2 7" id="KW-0812">Transmembrane</keyword>
<evidence type="ECO:0000256" key="7">
    <source>
        <dbReference type="SAM" id="Phobius"/>
    </source>
</evidence>
<evidence type="ECO:0000256" key="5">
    <source>
        <dbReference type="ARBA" id="ARBA00023242"/>
    </source>
</evidence>
<evidence type="ECO:0008006" key="10">
    <source>
        <dbReference type="Google" id="ProtNLM"/>
    </source>
</evidence>
<evidence type="ECO:0000256" key="2">
    <source>
        <dbReference type="ARBA" id="ARBA00022692"/>
    </source>
</evidence>
<comment type="similarity">
    <text evidence="1">Belongs to the TMEM53 family.</text>
</comment>
<reference evidence="8" key="1">
    <citation type="journal article" date="2019" name="Plant J.">
        <title>Chlorella vulgaris genome assembly and annotation reveals the molecular basis for metabolic acclimation to high light conditions.</title>
        <authorList>
            <person name="Cecchin M."/>
            <person name="Marcolungo L."/>
            <person name="Rossato M."/>
            <person name="Girolomoni L."/>
            <person name="Cosentino E."/>
            <person name="Cuine S."/>
            <person name="Li-Beisson Y."/>
            <person name="Delledonne M."/>
            <person name="Ballottari M."/>
        </authorList>
    </citation>
    <scope>NUCLEOTIDE SEQUENCE</scope>
    <source>
        <strain evidence="8">211/11P</strain>
    </source>
</reference>
<evidence type="ECO:0000313" key="9">
    <source>
        <dbReference type="Proteomes" id="UP001055712"/>
    </source>
</evidence>
<evidence type="ECO:0000256" key="4">
    <source>
        <dbReference type="ARBA" id="ARBA00023136"/>
    </source>
</evidence>
<dbReference type="AlphaFoldDB" id="A0A9D4TXS9"/>
<dbReference type="PANTHER" id="PTHR12265">
    <property type="entry name" value="TRANSMEMBRANE PROTEIN 53"/>
    <property type="match status" value="1"/>
</dbReference>
<feature type="transmembrane region" description="Helical" evidence="7">
    <location>
        <begin position="167"/>
        <end position="186"/>
    </location>
</feature>
<dbReference type="GO" id="GO:0005640">
    <property type="term" value="C:nuclear outer membrane"/>
    <property type="evidence" value="ECO:0007669"/>
    <property type="project" value="UniProtKB-SubCell"/>
</dbReference>
<evidence type="ECO:0000313" key="8">
    <source>
        <dbReference type="EMBL" id="KAI3437751.1"/>
    </source>
</evidence>
<dbReference type="OrthoDB" id="564271at2759"/>
<dbReference type="Gene3D" id="3.40.50.1820">
    <property type="entry name" value="alpha/beta hydrolase"/>
    <property type="match status" value="1"/>
</dbReference>
<evidence type="ECO:0000256" key="6">
    <source>
        <dbReference type="ARBA" id="ARBA00034303"/>
    </source>
</evidence>
<keyword evidence="4 7" id="KW-0472">Membrane</keyword>
<evidence type="ECO:0000256" key="3">
    <source>
        <dbReference type="ARBA" id="ARBA00022989"/>
    </source>
</evidence>
<dbReference type="PANTHER" id="PTHR12265:SF30">
    <property type="entry name" value="TRANSMEMBRANE PROTEIN 53"/>
    <property type="match status" value="1"/>
</dbReference>
<reference evidence="8" key="2">
    <citation type="submission" date="2020-11" db="EMBL/GenBank/DDBJ databases">
        <authorList>
            <person name="Cecchin M."/>
            <person name="Marcolungo L."/>
            <person name="Rossato M."/>
            <person name="Girolomoni L."/>
            <person name="Cosentino E."/>
            <person name="Cuine S."/>
            <person name="Li-Beisson Y."/>
            <person name="Delledonne M."/>
            <person name="Ballottari M."/>
        </authorList>
    </citation>
    <scope>NUCLEOTIDE SEQUENCE</scope>
    <source>
        <strain evidence="8">211/11P</strain>
        <tissue evidence="8">Whole cell</tissue>
    </source>
</reference>
<proteinExistence type="inferred from homology"/>
<dbReference type="InterPro" id="IPR008547">
    <property type="entry name" value="DUF829_TMEM53"/>
</dbReference>
<dbReference type="Pfam" id="PF05705">
    <property type="entry name" value="DUF829"/>
    <property type="match status" value="1"/>
</dbReference>
<dbReference type="InterPro" id="IPR029058">
    <property type="entry name" value="AB_hydrolase_fold"/>
</dbReference>
<gene>
    <name evidence="8" type="ORF">D9Q98_000199</name>
</gene>
<keyword evidence="5" id="KW-0539">Nucleus</keyword>